<keyword evidence="3" id="KW-0808">Transferase</keyword>
<evidence type="ECO:0000256" key="2">
    <source>
        <dbReference type="ARBA" id="ARBA00022603"/>
    </source>
</evidence>
<proteinExistence type="predicted"/>
<dbReference type="CDD" id="cd02440">
    <property type="entry name" value="AdoMet_MTases"/>
    <property type="match status" value="1"/>
</dbReference>
<dbReference type="InterPro" id="IPR008854">
    <property type="entry name" value="TPMT"/>
</dbReference>
<dbReference type="Pfam" id="PF05724">
    <property type="entry name" value="TPMT"/>
    <property type="match status" value="1"/>
</dbReference>
<dbReference type="InterPro" id="IPR029063">
    <property type="entry name" value="SAM-dependent_MTases_sf"/>
</dbReference>
<keyword evidence="2" id="KW-0489">Methyltransferase</keyword>
<keyword evidence="4" id="KW-0949">S-adenosyl-L-methionine</keyword>
<sequence length="169" mass="19352">MNKGKLCIVGCGCGYDVIMFAKQGFDVTAVDFAPFPIQAIRRMALESSLNINILQADIFSLSPKYDKKFDYVIEQTCFCAIHPSRRKEYETLVKTILKPGGELIGLWFPLDKHIDEGGPPYGTTIGEVKSVFNIGWEIEKEEFPDLSIEPRKFREKLIIFRKTNEFKYV</sequence>
<evidence type="ECO:0000256" key="1">
    <source>
        <dbReference type="ARBA" id="ARBA00022553"/>
    </source>
</evidence>
<organism evidence="5">
    <name type="scientific">marine metagenome</name>
    <dbReference type="NCBI Taxonomy" id="408172"/>
    <lineage>
        <taxon>unclassified sequences</taxon>
        <taxon>metagenomes</taxon>
        <taxon>ecological metagenomes</taxon>
    </lineage>
</organism>
<protein>
    <recommendedName>
        <fullName evidence="6">Methyltransferase domain-containing protein</fullName>
    </recommendedName>
</protein>
<evidence type="ECO:0000256" key="3">
    <source>
        <dbReference type="ARBA" id="ARBA00022679"/>
    </source>
</evidence>
<dbReference type="Gene3D" id="3.40.50.150">
    <property type="entry name" value="Vaccinia Virus protein VP39"/>
    <property type="match status" value="1"/>
</dbReference>
<dbReference type="AlphaFoldDB" id="A0A381TFT1"/>
<evidence type="ECO:0000256" key="4">
    <source>
        <dbReference type="ARBA" id="ARBA00022691"/>
    </source>
</evidence>
<dbReference type="PROSITE" id="PS51585">
    <property type="entry name" value="SAM_MT_TPMT"/>
    <property type="match status" value="1"/>
</dbReference>
<keyword evidence="1" id="KW-0597">Phosphoprotein</keyword>
<dbReference type="PANTHER" id="PTHR32183:SF6">
    <property type="entry name" value="CYSTEINE SULFINATE DESULFINASE_CYSTEINE DESULFURASE AND RELATED ENZYMES"/>
    <property type="match status" value="1"/>
</dbReference>
<dbReference type="EMBL" id="UINC01004448">
    <property type="protein sequence ID" value="SVA14398.1"/>
    <property type="molecule type" value="Genomic_DNA"/>
</dbReference>
<dbReference type="SUPFAM" id="SSF53335">
    <property type="entry name" value="S-adenosyl-L-methionine-dependent methyltransferases"/>
    <property type="match status" value="1"/>
</dbReference>
<accession>A0A381TFT1</accession>
<dbReference type="PANTHER" id="PTHR32183">
    <property type="match status" value="1"/>
</dbReference>
<gene>
    <name evidence="5" type="ORF">METZ01_LOCUS67252</name>
</gene>
<reference evidence="5" key="1">
    <citation type="submission" date="2018-05" db="EMBL/GenBank/DDBJ databases">
        <authorList>
            <person name="Lanie J.A."/>
            <person name="Ng W.-L."/>
            <person name="Kazmierczak K.M."/>
            <person name="Andrzejewski T.M."/>
            <person name="Davidsen T.M."/>
            <person name="Wayne K.J."/>
            <person name="Tettelin H."/>
            <person name="Glass J.I."/>
            <person name="Rusch D."/>
            <person name="Podicherti R."/>
            <person name="Tsui H.-C.T."/>
            <person name="Winkler M.E."/>
        </authorList>
    </citation>
    <scope>NUCLEOTIDE SEQUENCE</scope>
</reference>
<dbReference type="GO" id="GO:0032259">
    <property type="term" value="P:methylation"/>
    <property type="evidence" value="ECO:0007669"/>
    <property type="project" value="UniProtKB-KW"/>
</dbReference>
<evidence type="ECO:0000313" key="5">
    <source>
        <dbReference type="EMBL" id="SVA14398.1"/>
    </source>
</evidence>
<dbReference type="GO" id="GO:0008757">
    <property type="term" value="F:S-adenosylmethionine-dependent methyltransferase activity"/>
    <property type="evidence" value="ECO:0007669"/>
    <property type="project" value="InterPro"/>
</dbReference>
<name>A0A381TFT1_9ZZZZ</name>
<evidence type="ECO:0008006" key="6">
    <source>
        <dbReference type="Google" id="ProtNLM"/>
    </source>
</evidence>